<comment type="similarity">
    <text evidence="2">Belongs to the mitochondrion-specific ribosomal protein mL43 family.</text>
</comment>
<accession>A0A0N4V2Z0</accession>
<dbReference type="GO" id="GO:0003735">
    <property type="term" value="F:structural constituent of ribosome"/>
    <property type="evidence" value="ECO:0007669"/>
    <property type="project" value="InterPro"/>
</dbReference>
<name>A0A0N4V2Z0_ENTVE</name>
<feature type="domain" description="Ribosomal protein/NADH dehydrogenase" evidence="7">
    <location>
        <begin position="55"/>
        <end position="127"/>
    </location>
</feature>
<dbReference type="InterPro" id="IPR036249">
    <property type="entry name" value="Thioredoxin-like_sf"/>
</dbReference>
<comment type="subcellular location">
    <subcellularLocation>
        <location evidence="1">Mitochondrion</location>
    </subcellularLocation>
</comment>
<dbReference type="GO" id="GO:0032543">
    <property type="term" value="P:mitochondrial translation"/>
    <property type="evidence" value="ECO:0007669"/>
    <property type="project" value="InterPro"/>
</dbReference>
<evidence type="ECO:0000256" key="2">
    <source>
        <dbReference type="ARBA" id="ARBA00006073"/>
    </source>
</evidence>
<keyword evidence="4" id="KW-0496">Mitochondrion</keyword>
<evidence type="ECO:0000259" key="7">
    <source>
        <dbReference type="SMART" id="SM00916"/>
    </source>
</evidence>
<dbReference type="PANTHER" id="PTHR21396">
    <property type="entry name" value="39S RIBOSOMAL PROTEIN L43"/>
    <property type="match status" value="1"/>
</dbReference>
<evidence type="ECO:0000256" key="6">
    <source>
        <dbReference type="ARBA" id="ARBA00035188"/>
    </source>
</evidence>
<dbReference type="SUPFAM" id="SSF52833">
    <property type="entry name" value="Thioredoxin-like"/>
    <property type="match status" value="1"/>
</dbReference>
<dbReference type="InterPro" id="IPR039927">
    <property type="entry name" value="Ribosomal_mL43"/>
</dbReference>
<protein>
    <recommendedName>
        <fullName evidence="6">Large ribosomal subunit protein mL43</fullName>
    </recommendedName>
</protein>
<gene>
    <name evidence="8" type="ORF">EVEC_LOCUS4102</name>
</gene>
<keyword evidence="5" id="KW-0687">Ribonucleoprotein</keyword>
<dbReference type="SMART" id="SM00916">
    <property type="entry name" value="L51_S25_CI-B8"/>
    <property type="match status" value="1"/>
</dbReference>
<dbReference type="STRING" id="51028.A0A0N4V2Z0"/>
<reference evidence="8 9" key="2">
    <citation type="submission" date="2018-10" db="EMBL/GenBank/DDBJ databases">
        <authorList>
            <consortium name="Pathogen Informatics"/>
        </authorList>
    </citation>
    <scope>NUCLEOTIDE SEQUENCE [LARGE SCALE GENOMIC DNA]</scope>
</reference>
<dbReference type="EMBL" id="UXUI01007764">
    <property type="protein sequence ID" value="VDD89351.1"/>
    <property type="molecule type" value="Genomic_DNA"/>
</dbReference>
<dbReference type="OrthoDB" id="88at2759"/>
<dbReference type="AlphaFoldDB" id="A0A0N4V2Z0"/>
<dbReference type="Pfam" id="PF05047">
    <property type="entry name" value="L51_S25_CI-B8"/>
    <property type="match status" value="1"/>
</dbReference>
<evidence type="ECO:0000256" key="1">
    <source>
        <dbReference type="ARBA" id="ARBA00004173"/>
    </source>
</evidence>
<organism evidence="10">
    <name type="scientific">Enterobius vermicularis</name>
    <name type="common">Human pinworm</name>
    <dbReference type="NCBI Taxonomy" id="51028"/>
    <lineage>
        <taxon>Eukaryota</taxon>
        <taxon>Metazoa</taxon>
        <taxon>Ecdysozoa</taxon>
        <taxon>Nematoda</taxon>
        <taxon>Chromadorea</taxon>
        <taxon>Rhabditida</taxon>
        <taxon>Spirurina</taxon>
        <taxon>Oxyuridomorpha</taxon>
        <taxon>Oxyuroidea</taxon>
        <taxon>Oxyuridae</taxon>
        <taxon>Enterobius</taxon>
    </lineage>
</organism>
<sequence length="207" mass="23392">MPVIPRVDRLKTLYAAAKGLNYSWRLKDFLSAPQHNGVTTYIPQLHRVTIRFCKQASNSAGVRNYVERELVKFARENPSVVVYVLPVRNTTPTLRAEYGNGRMVHVNISHCSEVKMSKWMNLLRTRSGQPIVELESSQTAALDSVQGMWNPLYNLSSEQNLPDWPKQKFSACRSAETSAQEYIASLAESSDECKEKVEAVESLKSAR</sequence>
<dbReference type="Gene3D" id="3.40.30.10">
    <property type="entry name" value="Glutaredoxin"/>
    <property type="match status" value="1"/>
</dbReference>
<dbReference type="PANTHER" id="PTHR21396:SF2">
    <property type="entry name" value="LARGE RIBOSOMAL SUBUNIT PROTEIN ML43"/>
    <property type="match status" value="1"/>
</dbReference>
<evidence type="ECO:0000256" key="4">
    <source>
        <dbReference type="ARBA" id="ARBA00023128"/>
    </source>
</evidence>
<dbReference type="InterPro" id="IPR007741">
    <property type="entry name" value="Ribosomal_mL43/mS25/NADH_DH"/>
</dbReference>
<evidence type="ECO:0000256" key="5">
    <source>
        <dbReference type="ARBA" id="ARBA00023274"/>
    </source>
</evidence>
<evidence type="ECO:0000256" key="3">
    <source>
        <dbReference type="ARBA" id="ARBA00022980"/>
    </source>
</evidence>
<reference evidence="10" key="1">
    <citation type="submission" date="2017-02" db="UniProtKB">
        <authorList>
            <consortium name="WormBaseParasite"/>
        </authorList>
    </citation>
    <scope>IDENTIFICATION</scope>
</reference>
<evidence type="ECO:0000313" key="8">
    <source>
        <dbReference type="EMBL" id="VDD89351.1"/>
    </source>
</evidence>
<evidence type="ECO:0000313" key="10">
    <source>
        <dbReference type="WBParaSite" id="EVEC_0000439401-mRNA-1"/>
    </source>
</evidence>
<dbReference type="Proteomes" id="UP000274131">
    <property type="component" value="Unassembled WGS sequence"/>
</dbReference>
<keyword evidence="3" id="KW-0689">Ribosomal protein</keyword>
<dbReference type="WBParaSite" id="EVEC_0000439401-mRNA-1">
    <property type="protein sequence ID" value="EVEC_0000439401-mRNA-1"/>
    <property type="gene ID" value="EVEC_0000439401"/>
</dbReference>
<keyword evidence="9" id="KW-1185">Reference proteome</keyword>
<proteinExistence type="inferred from homology"/>
<dbReference type="GO" id="GO:0005762">
    <property type="term" value="C:mitochondrial large ribosomal subunit"/>
    <property type="evidence" value="ECO:0007669"/>
    <property type="project" value="TreeGrafter"/>
</dbReference>
<evidence type="ECO:0000313" key="9">
    <source>
        <dbReference type="Proteomes" id="UP000274131"/>
    </source>
</evidence>